<proteinExistence type="predicted"/>
<feature type="region of interest" description="Disordered" evidence="2">
    <location>
        <begin position="321"/>
        <end position="343"/>
    </location>
</feature>
<evidence type="ECO:0000256" key="2">
    <source>
        <dbReference type="SAM" id="MobiDB-lite"/>
    </source>
</evidence>
<dbReference type="Gene3D" id="3.40.50.1820">
    <property type="entry name" value="alpha/beta hydrolase"/>
    <property type="match status" value="1"/>
</dbReference>
<evidence type="ECO:0000313" key="5">
    <source>
        <dbReference type="Proteomes" id="UP001199795"/>
    </source>
</evidence>
<dbReference type="AlphaFoldDB" id="A0AAE3JN47"/>
<reference evidence="4" key="1">
    <citation type="submission" date="2022-01" db="EMBL/GenBank/DDBJ databases">
        <title>Draft genome sequence of Sabulilitoribacter arenilitoris KCTC 52401.</title>
        <authorList>
            <person name="Oh J.-S."/>
        </authorList>
    </citation>
    <scope>NUCLEOTIDE SEQUENCE</scope>
    <source>
        <strain evidence="4">HMF6543</strain>
    </source>
</reference>
<dbReference type="InterPro" id="IPR001375">
    <property type="entry name" value="Peptidase_S9_cat"/>
</dbReference>
<dbReference type="PANTHER" id="PTHR42776:SF27">
    <property type="entry name" value="DIPEPTIDYL PEPTIDASE FAMILY MEMBER 6"/>
    <property type="match status" value="1"/>
</dbReference>
<keyword evidence="1" id="KW-0378">Hydrolase</keyword>
<dbReference type="GO" id="GO:0006508">
    <property type="term" value="P:proteolysis"/>
    <property type="evidence" value="ECO:0007669"/>
    <property type="project" value="InterPro"/>
</dbReference>
<feature type="compositionally biased region" description="Basic and acidic residues" evidence="2">
    <location>
        <begin position="321"/>
        <end position="342"/>
    </location>
</feature>
<feature type="domain" description="Peptidase S9 prolyl oligopeptidase catalytic" evidence="3">
    <location>
        <begin position="722"/>
        <end position="903"/>
    </location>
</feature>
<dbReference type="Proteomes" id="UP001199795">
    <property type="component" value="Unassembled WGS sequence"/>
</dbReference>
<evidence type="ECO:0000259" key="3">
    <source>
        <dbReference type="Pfam" id="PF00326"/>
    </source>
</evidence>
<dbReference type="SUPFAM" id="SSF53474">
    <property type="entry name" value="alpha/beta-Hydrolases"/>
    <property type="match status" value="1"/>
</dbReference>
<keyword evidence="5" id="KW-1185">Reference proteome</keyword>
<evidence type="ECO:0000256" key="1">
    <source>
        <dbReference type="ARBA" id="ARBA00022801"/>
    </source>
</evidence>
<dbReference type="RefSeq" id="WP_237239627.1">
    <property type="nucleotide sequence ID" value="NZ_JAKKDU010000008.1"/>
</dbReference>
<dbReference type="PANTHER" id="PTHR42776">
    <property type="entry name" value="SERINE PEPTIDASE S9 FAMILY MEMBER"/>
    <property type="match status" value="1"/>
</dbReference>
<dbReference type="InterPro" id="IPR029058">
    <property type="entry name" value="AB_hydrolase_fold"/>
</dbReference>
<evidence type="ECO:0000313" key="4">
    <source>
        <dbReference type="EMBL" id="MCF7568281.1"/>
    </source>
</evidence>
<gene>
    <name evidence="4" type="ORF">L3X37_07880</name>
</gene>
<accession>A0AAE3JN47</accession>
<protein>
    <submittedName>
        <fullName evidence="4">Prolyl oligopeptidase family serine peptidase</fullName>
    </submittedName>
</protein>
<organism evidence="4 5">
    <name type="scientific">Wocania arenilitoris</name>
    <dbReference type="NCBI Taxonomy" id="2044858"/>
    <lineage>
        <taxon>Bacteria</taxon>
        <taxon>Pseudomonadati</taxon>
        <taxon>Bacteroidota</taxon>
        <taxon>Flavobacteriia</taxon>
        <taxon>Flavobacteriales</taxon>
        <taxon>Flavobacteriaceae</taxon>
        <taxon>Wocania</taxon>
    </lineage>
</organism>
<name>A0AAE3JN47_9FLAO</name>
<dbReference type="EMBL" id="JAKKDU010000008">
    <property type="protein sequence ID" value="MCF7568281.1"/>
    <property type="molecule type" value="Genomic_DNA"/>
</dbReference>
<dbReference type="SUPFAM" id="SSF82171">
    <property type="entry name" value="DPP6 N-terminal domain-like"/>
    <property type="match status" value="1"/>
</dbReference>
<comment type="caution">
    <text evidence="4">The sequence shown here is derived from an EMBL/GenBank/DDBJ whole genome shotgun (WGS) entry which is preliminary data.</text>
</comment>
<dbReference type="GO" id="GO:0004252">
    <property type="term" value="F:serine-type endopeptidase activity"/>
    <property type="evidence" value="ECO:0007669"/>
    <property type="project" value="TreeGrafter"/>
</dbReference>
<dbReference type="Pfam" id="PF00326">
    <property type="entry name" value="Peptidase_S9"/>
    <property type="match status" value="1"/>
</dbReference>
<sequence>MFNNTPLKLLIFNLLVLISIGNFTVIAQEIKKDSLKTLTPDDYGQWESLSGVSISKNGNWVTYKTVTQDKDYITQIFNTQDKATQAFPNTTAATFSNEGEWVSLTKVPTGKEAKKLSKNKSKDKKKQPTKSLIYNLVSKDTLELEGFQSITFSNTGSYAAMKRNEGNTLIIKNLKSGHEISFGNVKTYSWQENNAVIAMIIDTKDKIGNAIQIYNTKTEVLKVLDQKNAAYVSLKWLEDSDELFAVRKHEDENYENETYHLLLWKNLNSKKPSFYVFDQSQFNNFPINTRVLNSRITVSKNANSIYFTTFSWQKTKSEEEKKSIKKDTLSKEKETPNKKEEAPDVEIWNSKDLVIIPAQKKSKMKGIEQPLNAVWHINENRFVVLGDDLVETIQVQADNKIVIGLDGTPYDFEAMFGRPSYDIYTVNNITGEKNKVLENVTKVWSVSPNNHFFSYLKEDNIHLYDITKKTSTNITKNLDGVFINFDDDHPLPQKSAYGFEVWSKDSKSFFIYSKFNVWQIFTNGTPSRKITHGEKDSIVYRIIKLDRKQKELNVEKPMYFSMYGLYTKKTGYAKGIPGKPIKMLIYDNARISLASSKLEDSGKMLITRQSYKESPNLFLTNTLFRSPVKISNTNAFQKDYAWGRAELIEFENALGKKSQAILYYPANYEKGKKYPMITYVYEKLTNGFHRYKPPSKYDYYNTTVWTQNGYFVLNPDIDFITGEPGTSSTTTLENAVKTVVEMGDVDANKVGLIGHSWGGYQAGFVPTQTDIFAASVAGAGLTELIAMNLAVTPAFGGRPENDHFEVGQERMGSAPWVSPKNYIRNSSVMQIEKLNTPLLFEVGDNDMNVNWSQGIAYYNAARRANKPFVLLVYEKEGHGLRKDKNRHDYQQRILKWFGHYLKGEKAEDWIIEGIPYDEQQRRLKNWKE</sequence>